<gene>
    <name evidence="1" type="ORF">QVD17_35298</name>
</gene>
<dbReference type="Proteomes" id="UP001229421">
    <property type="component" value="Unassembled WGS sequence"/>
</dbReference>
<proteinExistence type="predicted"/>
<sequence>MFGPNEMKAGDHITILVRTLEVDHHTKECGIGLVYEQEKEKEEEDALSYYKSWNNIIGGDLSAFQSTIGAYFLQNEDFMWYSALPFGYKNSLVDMFKENKAENRATFRAFSQKKSELSVG</sequence>
<comment type="caution">
    <text evidence="1">The sequence shown here is derived from an EMBL/GenBank/DDBJ whole genome shotgun (WGS) entry which is preliminary data.</text>
</comment>
<organism evidence="1 2">
    <name type="scientific">Tagetes erecta</name>
    <name type="common">African marigold</name>
    <dbReference type="NCBI Taxonomy" id="13708"/>
    <lineage>
        <taxon>Eukaryota</taxon>
        <taxon>Viridiplantae</taxon>
        <taxon>Streptophyta</taxon>
        <taxon>Embryophyta</taxon>
        <taxon>Tracheophyta</taxon>
        <taxon>Spermatophyta</taxon>
        <taxon>Magnoliopsida</taxon>
        <taxon>eudicotyledons</taxon>
        <taxon>Gunneridae</taxon>
        <taxon>Pentapetalae</taxon>
        <taxon>asterids</taxon>
        <taxon>campanulids</taxon>
        <taxon>Asterales</taxon>
        <taxon>Asteraceae</taxon>
        <taxon>Asteroideae</taxon>
        <taxon>Heliantheae alliance</taxon>
        <taxon>Tageteae</taxon>
        <taxon>Tagetes</taxon>
    </lineage>
</organism>
<name>A0AAD8NMF2_TARER</name>
<keyword evidence="2" id="KW-1185">Reference proteome</keyword>
<accession>A0AAD8NMF2</accession>
<dbReference type="EMBL" id="JAUHHV010000009">
    <property type="protein sequence ID" value="KAK1413523.1"/>
    <property type="molecule type" value="Genomic_DNA"/>
</dbReference>
<dbReference type="AlphaFoldDB" id="A0AAD8NMF2"/>
<protein>
    <submittedName>
        <fullName evidence="1">Uncharacterized protein</fullName>
    </submittedName>
</protein>
<evidence type="ECO:0000313" key="1">
    <source>
        <dbReference type="EMBL" id="KAK1413523.1"/>
    </source>
</evidence>
<evidence type="ECO:0000313" key="2">
    <source>
        <dbReference type="Proteomes" id="UP001229421"/>
    </source>
</evidence>
<reference evidence="1" key="1">
    <citation type="journal article" date="2023" name="bioRxiv">
        <title>Improved chromosome-level genome assembly for marigold (Tagetes erecta).</title>
        <authorList>
            <person name="Jiang F."/>
            <person name="Yuan L."/>
            <person name="Wang S."/>
            <person name="Wang H."/>
            <person name="Xu D."/>
            <person name="Wang A."/>
            <person name="Fan W."/>
        </authorList>
    </citation>
    <scope>NUCLEOTIDE SEQUENCE</scope>
    <source>
        <strain evidence="1">WSJ</strain>
        <tissue evidence="1">Leaf</tissue>
    </source>
</reference>